<evidence type="ECO:0000313" key="2">
    <source>
        <dbReference type="Proteomes" id="UP000466345"/>
    </source>
</evidence>
<reference evidence="1 2" key="1">
    <citation type="submission" date="2019-10" db="EMBL/GenBank/DDBJ databases">
        <title>Streptomyces smaragdinus sp. nov. and Streptomyces fabii sp. nov., isolated from the gut of fungus growing-termite Macrotermes natalensis.</title>
        <authorList>
            <person name="Schwitalla J."/>
            <person name="Benndorf R."/>
            <person name="Martin K."/>
            <person name="De Beer W."/>
            <person name="Kaster A.-K."/>
            <person name="Vollmers J."/>
            <person name="Poulsen M."/>
            <person name="Beemelmanns C."/>
        </authorList>
    </citation>
    <scope>NUCLEOTIDE SEQUENCE [LARGE SCALE GENOMIC DNA]</scope>
    <source>
        <strain evidence="1 2">RB5</strain>
    </source>
</reference>
<dbReference type="InterPro" id="IPR048000">
    <property type="entry name" value="TnsA-like"/>
</dbReference>
<keyword evidence="2" id="KW-1185">Reference proteome</keyword>
<gene>
    <name evidence="1" type="ORF">SRB5_70670</name>
</gene>
<accession>A0A7K0CW27</accession>
<dbReference type="EMBL" id="WEGJ01000079">
    <property type="protein sequence ID" value="MQY16864.1"/>
    <property type="molecule type" value="Genomic_DNA"/>
</dbReference>
<sequence>MEAAALAVGWQYRVLRPPDPVLAANLGWLAGYRHPRYRGAELSGRVIEAFRRPRPLIEGVRELGDPLEVLPVVFHALWTGVLSAPLDKPLHERVVVTVGRAGRGLS</sequence>
<dbReference type="Proteomes" id="UP000466345">
    <property type="component" value="Unassembled WGS sequence"/>
</dbReference>
<name>A0A7K0CW27_9ACTN</name>
<dbReference type="NCBIfam" id="NF033179">
    <property type="entry name" value="TnsA_like_Actin"/>
    <property type="match status" value="1"/>
</dbReference>
<dbReference type="AlphaFoldDB" id="A0A7K0CW27"/>
<protein>
    <submittedName>
        <fullName evidence="1">Uncharacterized protein</fullName>
    </submittedName>
</protein>
<proteinExistence type="predicted"/>
<comment type="caution">
    <text evidence="1">The sequence shown here is derived from an EMBL/GenBank/DDBJ whole genome shotgun (WGS) entry which is preliminary data.</text>
</comment>
<evidence type="ECO:0000313" key="1">
    <source>
        <dbReference type="EMBL" id="MQY16864.1"/>
    </source>
</evidence>
<organism evidence="1 2">
    <name type="scientific">Streptomyces smaragdinus</name>
    <dbReference type="NCBI Taxonomy" id="2585196"/>
    <lineage>
        <taxon>Bacteria</taxon>
        <taxon>Bacillati</taxon>
        <taxon>Actinomycetota</taxon>
        <taxon>Actinomycetes</taxon>
        <taxon>Kitasatosporales</taxon>
        <taxon>Streptomycetaceae</taxon>
        <taxon>Streptomyces</taxon>
    </lineage>
</organism>